<accession>A0A3M9MX98</accession>
<keyword evidence="9" id="KW-1185">Reference proteome</keyword>
<evidence type="ECO:0000256" key="4">
    <source>
        <dbReference type="ARBA" id="ARBA00023136"/>
    </source>
</evidence>
<comment type="subcellular location">
    <subcellularLocation>
        <location evidence="1">Cell outer membrane</location>
    </subcellularLocation>
</comment>
<dbReference type="InterPro" id="IPR012944">
    <property type="entry name" value="SusD_RagB_dom"/>
</dbReference>
<comment type="similarity">
    <text evidence="2">Belongs to the SusD family.</text>
</comment>
<dbReference type="AlphaFoldDB" id="A0A3M9MX98"/>
<evidence type="ECO:0000256" key="1">
    <source>
        <dbReference type="ARBA" id="ARBA00004442"/>
    </source>
</evidence>
<name>A0A3M9MX98_9BACT</name>
<dbReference type="Pfam" id="PF14322">
    <property type="entry name" value="SusD-like_3"/>
    <property type="match status" value="1"/>
</dbReference>
<evidence type="ECO:0000256" key="5">
    <source>
        <dbReference type="ARBA" id="ARBA00023237"/>
    </source>
</evidence>
<dbReference type="Proteomes" id="UP000271010">
    <property type="component" value="Unassembled WGS sequence"/>
</dbReference>
<gene>
    <name evidence="8" type="ORF">EFA69_09375</name>
</gene>
<protein>
    <submittedName>
        <fullName evidence="8">RagB/SusD family nutrient uptake outer membrane protein</fullName>
    </submittedName>
</protein>
<organism evidence="8 9">
    <name type="scientific">Rufibacter immobilis</name>
    <dbReference type="NCBI Taxonomy" id="1348778"/>
    <lineage>
        <taxon>Bacteria</taxon>
        <taxon>Pseudomonadati</taxon>
        <taxon>Bacteroidota</taxon>
        <taxon>Cytophagia</taxon>
        <taxon>Cytophagales</taxon>
        <taxon>Hymenobacteraceae</taxon>
        <taxon>Rufibacter</taxon>
    </lineage>
</organism>
<evidence type="ECO:0000259" key="6">
    <source>
        <dbReference type="Pfam" id="PF07980"/>
    </source>
</evidence>
<sequence length="533" mass="60126">MLLSNVNSMKNIAIKTSRFLLMGLLTYGTLSCEDFLDKEPLADLTENNFFKTQAQATEALIGTYDVLQWNTVSGYHTTPLVLDILSDDSYSGGQPSSEPSLLEMDRHRVLTTNGEVWGLYKKHYVGISRANALLSNIDAIEAPEDFKKRTKAEAKFLRAHFYLDLVRFYENVPLILEPLAPSEYNQPAATPKEVYNQIAKDLVEAMADLPSSNLRASGGRATRWAAKALLARAYLFYKGVYNQEMQAGDVTVDAQYARQQLEEVITQSGHALLDNYADNFTRANEFSIESVWEISYSDENPWWDWGYIHGGEGNMQPQQQGPRIREATGLNYVAGWSTATPTQELYNAFSNDDPRREATILTEEEVGGRSNLNLGYQHTGYFSKKYTTSVEYLREDGQLELNWGNNYRSIRFSDVLLMAAELSVLTGTDGQDYLDRVRRRVDLDPVLATLENIRQERRLELALEGIRYWDLLRYGLNDANAAITVNRSSLPANYVGSLSDFNIQFNTARKGFLPIPQSEIDLSAGTLTQNSGY</sequence>
<dbReference type="Pfam" id="PF07980">
    <property type="entry name" value="SusD_RagB"/>
    <property type="match status" value="1"/>
</dbReference>
<dbReference type="InterPro" id="IPR033985">
    <property type="entry name" value="SusD-like_N"/>
</dbReference>
<keyword evidence="4" id="KW-0472">Membrane</keyword>
<dbReference type="CDD" id="cd08977">
    <property type="entry name" value="SusD"/>
    <property type="match status" value="1"/>
</dbReference>
<dbReference type="InterPro" id="IPR011990">
    <property type="entry name" value="TPR-like_helical_dom_sf"/>
</dbReference>
<reference evidence="8 9" key="1">
    <citation type="submission" date="2018-11" db="EMBL/GenBank/DDBJ databases">
        <title>Rufibacter latericius sp. nov., isolated from water in Baiyang Lake.</title>
        <authorList>
            <person name="Yang Y."/>
        </authorList>
    </citation>
    <scope>NUCLEOTIDE SEQUENCE [LARGE SCALE GENOMIC DNA]</scope>
    <source>
        <strain evidence="8 9">MCC P1</strain>
    </source>
</reference>
<evidence type="ECO:0000256" key="2">
    <source>
        <dbReference type="ARBA" id="ARBA00006275"/>
    </source>
</evidence>
<dbReference type="GO" id="GO:0009279">
    <property type="term" value="C:cell outer membrane"/>
    <property type="evidence" value="ECO:0007669"/>
    <property type="project" value="UniProtKB-SubCell"/>
</dbReference>
<dbReference type="SUPFAM" id="SSF48452">
    <property type="entry name" value="TPR-like"/>
    <property type="match status" value="1"/>
</dbReference>
<evidence type="ECO:0000313" key="9">
    <source>
        <dbReference type="Proteomes" id="UP000271010"/>
    </source>
</evidence>
<keyword evidence="5" id="KW-0998">Cell outer membrane</keyword>
<feature type="domain" description="RagB/SusD" evidence="6">
    <location>
        <begin position="323"/>
        <end position="533"/>
    </location>
</feature>
<evidence type="ECO:0000313" key="8">
    <source>
        <dbReference type="EMBL" id="RNI29747.1"/>
    </source>
</evidence>
<dbReference type="EMBL" id="RJJE01000009">
    <property type="protein sequence ID" value="RNI29747.1"/>
    <property type="molecule type" value="Genomic_DNA"/>
</dbReference>
<dbReference type="OrthoDB" id="9792139at2"/>
<proteinExistence type="inferred from homology"/>
<keyword evidence="3" id="KW-0732">Signal</keyword>
<feature type="domain" description="SusD-like N-terminal" evidence="7">
    <location>
        <begin position="34"/>
        <end position="235"/>
    </location>
</feature>
<comment type="caution">
    <text evidence="8">The sequence shown here is derived from an EMBL/GenBank/DDBJ whole genome shotgun (WGS) entry which is preliminary data.</text>
</comment>
<evidence type="ECO:0000256" key="3">
    <source>
        <dbReference type="ARBA" id="ARBA00022729"/>
    </source>
</evidence>
<dbReference type="Gene3D" id="1.25.40.390">
    <property type="match status" value="1"/>
</dbReference>
<evidence type="ECO:0000259" key="7">
    <source>
        <dbReference type="Pfam" id="PF14322"/>
    </source>
</evidence>